<reference evidence="3 4" key="1">
    <citation type="submission" date="2018-03" db="EMBL/GenBank/DDBJ databases">
        <title>Genomic Encyclopedia of Type Strains, Phase III (KMG-III): the genomes of soil and plant-associated and newly described type strains.</title>
        <authorList>
            <person name="Whitman W."/>
        </authorList>
    </citation>
    <scope>NUCLEOTIDE SEQUENCE [LARGE SCALE GENOMIC DNA]</scope>
    <source>
        <strain evidence="3 4">CGMCC 4.7067</strain>
    </source>
</reference>
<evidence type="ECO:0000313" key="4">
    <source>
        <dbReference type="Proteomes" id="UP000238176"/>
    </source>
</evidence>
<organism evidence="3 4">
    <name type="scientific">Glycomyces artemisiae</name>
    <dbReference type="NCBI Taxonomy" id="1076443"/>
    <lineage>
        <taxon>Bacteria</taxon>
        <taxon>Bacillati</taxon>
        <taxon>Actinomycetota</taxon>
        <taxon>Actinomycetes</taxon>
        <taxon>Glycomycetales</taxon>
        <taxon>Glycomycetaceae</taxon>
        <taxon>Glycomyces</taxon>
    </lineage>
</organism>
<name>A0A2T0USQ8_9ACTN</name>
<evidence type="ECO:0000259" key="2">
    <source>
        <dbReference type="Pfam" id="PF04149"/>
    </source>
</evidence>
<gene>
    <name evidence="3" type="ORF">B0I28_102577</name>
</gene>
<comment type="caution">
    <text evidence="3">The sequence shown here is derived from an EMBL/GenBank/DDBJ whole genome shotgun (WGS) entry which is preliminary data.</text>
</comment>
<evidence type="ECO:0000313" key="3">
    <source>
        <dbReference type="EMBL" id="PRY60962.1"/>
    </source>
</evidence>
<dbReference type="Pfam" id="PF04149">
    <property type="entry name" value="DUF397"/>
    <property type="match status" value="1"/>
</dbReference>
<sequence length="62" mass="6529">MQSASAWRKSSRSSGTNNSNCVEARSTVGAFQVRDSKLGQVSPVFNLPAADFAGLLDAARRG</sequence>
<dbReference type="EMBL" id="PVTJ01000002">
    <property type="protein sequence ID" value="PRY60962.1"/>
    <property type="molecule type" value="Genomic_DNA"/>
</dbReference>
<feature type="domain" description="DUF397" evidence="2">
    <location>
        <begin position="6"/>
        <end position="60"/>
    </location>
</feature>
<dbReference type="AlphaFoldDB" id="A0A2T0USQ8"/>
<dbReference type="RefSeq" id="WP_106363125.1">
    <property type="nucleotide sequence ID" value="NZ_PVTJ01000002.1"/>
</dbReference>
<evidence type="ECO:0000256" key="1">
    <source>
        <dbReference type="SAM" id="MobiDB-lite"/>
    </source>
</evidence>
<keyword evidence="4" id="KW-1185">Reference proteome</keyword>
<accession>A0A2T0USQ8</accession>
<dbReference type="Proteomes" id="UP000238176">
    <property type="component" value="Unassembled WGS sequence"/>
</dbReference>
<feature type="compositionally biased region" description="Low complexity" evidence="1">
    <location>
        <begin position="1"/>
        <end position="14"/>
    </location>
</feature>
<feature type="region of interest" description="Disordered" evidence="1">
    <location>
        <begin position="1"/>
        <end position="21"/>
    </location>
</feature>
<protein>
    <submittedName>
        <fullName evidence="3">Uncharacterized protein DUF397</fullName>
    </submittedName>
</protein>
<dbReference type="OrthoDB" id="4299240at2"/>
<dbReference type="InterPro" id="IPR007278">
    <property type="entry name" value="DUF397"/>
</dbReference>
<proteinExistence type="predicted"/>